<name>A0A183FA25_HELPZ</name>
<reference evidence="3" key="2">
    <citation type="submission" date="2019-09" db="UniProtKB">
        <authorList>
            <consortium name="WormBaseParasite"/>
        </authorList>
    </citation>
    <scope>IDENTIFICATION</scope>
</reference>
<evidence type="ECO:0000313" key="2">
    <source>
        <dbReference type="Proteomes" id="UP000050761"/>
    </source>
</evidence>
<dbReference type="Proteomes" id="UP000050761">
    <property type="component" value="Unassembled WGS sequence"/>
</dbReference>
<gene>
    <name evidence="1" type="ORF">HPBE_LOCUS3018</name>
</gene>
<protein>
    <submittedName>
        <fullName evidence="1 3">Uncharacterized protein</fullName>
    </submittedName>
</protein>
<accession>A0A3P7U6X6</accession>
<dbReference type="WBParaSite" id="HPBE_0000301701-mRNA-1">
    <property type="protein sequence ID" value="HPBE_0000301701-mRNA-1"/>
    <property type="gene ID" value="HPBE_0000301701"/>
</dbReference>
<evidence type="ECO:0000313" key="1">
    <source>
        <dbReference type="EMBL" id="VDO30206.1"/>
    </source>
</evidence>
<evidence type="ECO:0000313" key="3">
    <source>
        <dbReference type="WBParaSite" id="HPBE_0000301701-mRNA-1"/>
    </source>
</evidence>
<proteinExistence type="predicted"/>
<reference evidence="1 2" key="1">
    <citation type="submission" date="2018-11" db="EMBL/GenBank/DDBJ databases">
        <authorList>
            <consortium name="Pathogen Informatics"/>
        </authorList>
    </citation>
    <scope>NUCLEOTIDE SEQUENCE [LARGE SCALE GENOMIC DNA]</scope>
</reference>
<sequence length="88" mass="10525">MQNHSTILHRKGQEKENCHQRGKIGFCKETFFEQQTGPRKKLFLVSVLFVEDFKIRLVLVLQLDETFIAKRKYNPGHMVRSSWMVRNF</sequence>
<keyword evidence="2" id="KW-1185">Reference proteome</keyword>
<dbReference type="EMBL" id="UZAH01006040">
    <property type="protein sequence ID" value="VDO30206.1"/>
    <property type="molecule type" value="Genomic_DNA"/>
</dbReference>
<accession>A0A183FA25</accession>
<organism evidence="2 3">
    <name type="scientific">Heligmosomoides polygyrus</name>
    <name type="common">Parasitic roundworm</name>
    <dbReference type="NCBI Taxonomy" id="6339"/>
    <lineage>
        <taxon>Eukaryota</taxon>
        <taxon>Metazoa</taxon>
        <taxon>Ecdysozoa</taxon>
        <taxon>Nematoda</taxon>
        <taxon>Chromadorea</taxon>
        <taxon>Rhabditida</taxon>
        <taxon>Rhabditina</taxon>
        <taxon>Rhabditomorpha</taxon>
        <taxon>Strongyloidea</taxon>
        <taxon>Heligmosomidae</taxon>
        <taxon>Heligmosomoides</taxon>
    </lineage>
</organism>
<dbReference type="AlphaFoldDB" id="A0A183FA25"/>